<feature type="compositionally biased region" description="Low complexity" evidence="1">
    <location>
        <begin position="411"/>
        <end position="436"/>
    </location>
</feature>
<evidence type="ECO:0000313" key="2">
    <source>
        <dbReference type="EMBL" id="TGZ81317.1"/>
    </source>
</evidence>
<dbReference type="InterPro" id="IPR014752">
    <property type="entry name" value="Arrestin-like_C"/>
</dbReference>
<feature type="region of interest" description="Disordered" evidence="1">
    <location>
        <begin position="541"/>
        <end position="589"/>
    </location>
</feature>
<gene>
    <name evidence="2" type="ORF">EX30DRAFT_273213</name>
</gene>
<dbReference type="Proteomes" id="UP000298138">
    <property type="component" value="Unassembled WGS sequence"/>
</dbReference>
<feature type="region of interest" description="Disordered" evidence="1">
    <location>
        <begin position="385"/>
        <end position="436"/>
    </location>
</feature>
<accession>A0A4S2MXF3</accession>
<organism evidence="2 3">
    <name type="scientific">Ascodesmis nigricans</name>
    <dbReference type="NCBI Taxonomy" id="341454"/>
    <lineage>
        <taxon>Eukaryota</taxon>
        <taxon>Fungi</taxon>
        <taxon>Dikarya</taxon>
        <taxon>Ascomycota</taxon>
        <taxon>Pezizomycotina</taxon>
        <taxon>Pezizomycetes</taxon>
        <taxon>Pezizales</taxon>
        <taxon>Ascodesmidaceae</taxon>
        <taxon>Ascodesmis</taxon>
    </lineage>
</organism>
<proteinExistence type="predicted"/>
<keyword evidence="3" id="KW-1185">Reference proteome</keyword>
<feature type="compositionally biased region" description="Low complexity" evidence="1">
    <location>
        <begin position="605"/>
        <end position="623"/>
    </location>
</feature>
<dbReference type="InParanoid" id="A0A4S2MXF3"/>
<dbReference type="OrthoDB" id="387657at2759"/>
<feature type="region of interest" description="Disordered" evidence="1">
    <location>
        <begin position="604"/>
        <end position="645"/>
    </location>
</feature>
<feature type="compositionally biased region" description="Basic and acidic residues" evidence="1">
    <location>
        <begin position="714"/>
        <end position="732"/>
    </location>
</feature>
<feature type="compositionally biased region" description="Basic and acidic residues" evidence="1">
    <location>
        <begin position="335"/>
        <end position="355"/>
    </location>
</feature>
<feature type="region of interest" description="Disordered" evidence="1">
    <location>
        <begin position="162"/>
        <end position="210"/>
    </location>
</feature>
<feature type="region of interest" description="Disordered" evidence="1">
    <location>
        <begin position="328"/>
        <end position="355"/>
    </location>
</feature>
<dbReference type="EMBL" id="ML220120">
    <property type="protein sequence ID" value="TGZ81317.1"/>
    <property type="molecule type" value="Genomic_DNA"/>
</dbReference>
<feature type="compositionally biased region" description="Low complexity" evidence="1">
    <location>
        <begin position="575"/>
        <end position="589"/>
    </location>
</feature>
<dbReference type="Gene3D" id="2.60.40.640">
    <property type="match status" value="1"/>
</dbReference>
<feature type="compositionally biased region" description="Polar residues" evidence="1">
    <location>
        <begin position="624"/>
        <end position="644"/>
    </location>
</feature>
<feature type="compositionally biased region" description="Polar residues" evidence="1">
    <location>
        <begin position="163"/>
        <end position="172"/>
    </location>
</feature>
<reference evidence="2 3" key="1">
    <citation type="submission" date="2019-04" db="EMBL/GenBank/DDBJ databases">
        <title>Comparative genomics and transcriptomics to analyze fruiting body development in filamentous ascomycetes.</title>
        <authorList>
            <consortium name="DOE Joint Genome Institute"/>
            <person name="Lutkenhaus R."/>
            <person name="Traeger S."/>
            <person name="Breuer J."/>
            <person name="Kuo A."/>
            <person name="Lipzen A."/>
            <person name="Pangilinan J."/>
            <person name="Dilworth D."/>
            <person name="Sandor L."/>
            <person name="Poggeler S."/>
            <person name="Barry K."/>
            <person name="Grigoriev I.V."/>
            <person name="Nowrousian M."/>
        </authorList>
    </citation>
    <scope>NUCLEOTIDE SEQUENCE [LARGE SCALE GENOMIC DNA]</scope>
    <source>
        <strain evidence="2 3">CBS 389.68</strain>
    </source>
</reference>
<feature type="compositionally biased region" description="Polar residues" evidence="1">
    <location>
        <begin position="565"/>
        <end position="574"/>
    </location>
</feature>
<dbReference type="AlphaFoldDB" id="A0A4S2MXF3"/>
<evidence type="ECO:0000313" key="3">
    <source>
        <dbReference type="Proteomes" id="UP000298138"/>
    </source>
</evidence>
<feature type="region of interest" description="Disordered" evidence="1">
    <location>
        <begin position="710"/>
        <end position="747"/>
    </location>
</feature>
<feature type="compositionally biased region" description="Polar residues" evidence="1">
    <location>
        <begin position="183"/>
        <end position="198"/>
    </location>
</feature>
<feature type="compositionally biased region" description="Low complexity" evidence="1">
    <location>
        <begin position="543"/>
        <end position="564"/>
    </location>
</feature>
<evidence type="ECO:0000256" key="1">
    <source>
        <dbReference type="SAM" id="MobiDB-lite"/>
    </source>
</evidence>
<protein>
    <submittedName>
        <fullName evidence="2">Uncharacterized protein</fullName>
    </submittedName>
</protein>
<sequence>MSKRDNMCMDRTHHFLVSFLVKRALTGAKLSVTFRGYMEIRKKRETFFQTSEDLFSGDLHANLHTFMFTFSFPHVNLPASYDDPKVQYALTAHLTLPTDDPTKLQEKTITEYDSSPAKIVFVPIIDQTQEIPLLSRKQSLRRKSQANKKTGPAFSAHTLELTDYSSSNTPSVPGTPIDKPKLTLTTVDLKSETSTESTPVFDRPARPLPPLMSSEIQRTVRMLDDHNETLGKMTVNLPVSRFGPGDKITMKVTLQIREGYALPLALGVRLVERRYLALEAEEKPTIQSDDIAIDNNDWFRQDEDDERFKMKPYSRVMERSVAKLKMAVNPQRSVPIKEAESPTGMDDPRDSDLDKGNQVDLEVTMELPDPHSLVGAGFLPSSAIPFGDPKNEASLHTPIPESKASHGDRPGTAGSTLSRSSTSASLRSIRSISSTTDPVSNVTAQELYFRVFHYIQVTAVSVPSIAPTHLFSRHLPQIDNLDVHIPVIVGNVPAKNTAKNNVPEVVINLPENKDLTDVLDKKEARKLVEAFRARPIADQYVPQKSSSSWQQQQQGNISLNSSSNESTFLTVTDPSSTTHGGSSSSTSSSIISITVSDADTGNTNPIFDSIIPHSSPSSPSSLSAFQPTQWKSRPTRGDPSSSGVRNAEWHYGQKYLDLRTAKVWPRFVGNEEETGTIGTGTVGGGTMKSWDTRGKGKEVVRMAMNGGGMMKEAGMVDKGKGKEVRRESETTRTSESVVTIGSTTGWV</sequence>
<name>A0A4S2MXF3_9PEZI</name>